<dbReference type="EMBL" id="JBHTFQ010000002">
    <property type="protein sequence ID" value="MFC7703247.1"/>
    <property type="molecule type" value="Genomic_DNA"/>
</dbReference>
<proteinExistence type="predicted"/>
<organism evidence="1 2">
    <name type="scientific">Plastorhodobacter daqingensis</name>
    <dbReference type="NCBI Taxonomy" id="1387281"/>
    <lineage>
        <taxon>Bacteria</taxon>
        <taxon>Pseudomonadati</taxon>
        <taxon>Pseudomonadota</taxon>
        <taxon>Alphaproteobacteria</taxon>
        <taxon>Rhodobacterales</taxon>
        <taxon>Paracoccaceae</taxon>
        <taxon>Plastorhodobacter</taxon>
    </lineage>
</organism>
<keyword evidence="2" id="KW-1185">Reference proteome</keyword>
<evidence type="ECO:0000313" key="2">
    <source>
        <dbReference type="Proteomes" id="UP001596516"/>
    </source>
</evidence>
<protein>
    <submittedName>
        <fullName evidence="1">Uncharacterized protein</fullName>
    </submittedName>
</protein>
<evidence type="ECO:0000313" key="1">
    <source>
        <dbReference type="EMBL" id="MFC7703247.1"/>
    </source>
</evidence>
<reference evidence="2" key="1">
    <citation type="journal article" date="2019" name="Int. J. Syst. Evol. Microbiol.">
        <title>The Global Catalogue of Microorganisms (GCM) 10K type strain sequencing project: providing services to taxonomists for standard genome sequencing and annotation.</title>
        <authorList>
            <consortium name="The Broad Institute Genomics Platform"/>
            <consortium name="The Broad Institute Genome Sequencing Center for Infectious Disease"/>
            <person name="Wu L."/>
            <person name="Ma J."/>
        </authorList>
    </citation>
    <scope>NUCLEOTIDE SEQUENCE [LARGE SCALE GENOMIC DNA]</scope>
    <source>
        <strain evidence="2">CGMCC 1.12750</strain>
    </source>
</reference>
<gene>
    <name evidence="1" type="ORF">ACFQXB_03440</name>
</gene>
<sequence>MNKPLIAALSALLLISACSTVRESRANPLNWFGRSTPVTTLEPAGGLRSIADDPRPLVAEIVDMRVESIPGGAIVRATARQPVQGWWNAALLAENEGRAVDGAIRFRFVAAPPPAPQRVSTPQSRELTAAIFVPAVRLANARQITVSGAQNARSSSR</sequence>
<name>A0ABW2UEZ8_9RHOB</name>
<accession>A0ABW2UEZ8</accession>
<comment type="caution">
    <text evidence="1">The sequence shown here is derived from an EMBL/GenBank/DDBJ whole genome shotgun (WGS) entry which is preliminary data.</text>
</comment>
<dbReference type="PROSITE" id="PS51257">
    <property type="entry name" value="PROKAR_LIPOPROTEIN"/>
    <property type="match status" value="1"/>
</dbReference>
<dbReference type="RefSeq" id="WP_377399194.1">
    <property type="nucleotide sequence ID" value="NZ_JBHTFQ010000002.1"/>
</dbReference>
<dbReference type="Proteomes" id="UP001596516">
    <property type="component" value="Unassembled WGS sequence"/>
</dbReference>